<dbReference type="Pfam" id="PF00856">
    <property type="entry name" value="SET"/>
    <property type="match status" value="1"/>
</dbReference>
<comment type="caution">
    <text evidence="2">The sequence shown here is derived from an EMBL/GenBank/DDBJ whole genome shotgun (WGS) entry which is preliminary data.</text>
</comment>
<evidence type="ECO:0000259" key="1">
    <source>
        <dbReference type="PROSITE" id="PS50280"/>
    </source>
</evidence>
<dbReference type="PROSITE" id="PS50280">
    <property type="entry name" value="SET"/>
    <property type="match status" value="1"/>
</dbReference>
<name>A0A2H0UGE7_9BACT</name>
<protein>
    <recommendedName>
        <fullName evidence="1">SET domain-containing protein</fullName>
    </recommendedName>
</protein>
<dbReference type="AlphaFoldDB" id="A0A2H0UGE7"/>
<gene>
    <name evidence="2" type="ORF">COU16_01040</name>
</gene>
<organism evidence="2 3">
    <name type="scientific">Candidatus Kaiserbacteria bacterium CG10_big_fil_rev_8_21_14_0_10_47_16</name>
    <dbReference type="NCBI Taxonomy" id="1974608"/>
    <lineage>
        <taxon>Bacteria</taxon>
        <taxon>Candidatus Kaiseribacteriota</taxon>
    </lineage>
</organism>
<dbReference type="SMART" id="SM00317">
    <property type="entry name" value="SET"/>
    <property type="match status" value="1"/>
</dbReference>
<reference evidence="3" key="1">
    <citation type="submission" date="2017-09" db="EMBL/GenBank/DDBJ databases">
        <title>Depth-based differentiation of microbial function through sediment-hosted aquifers and enrichment of novel symbionts in the deep terrestrial subsurface.</title>
        <authorList>
            <person name="Probst A.J."/>
            <person name="Ladd B."/>
            <person name="Jarett J.K."/>
            <person name="Geller-Mcgrath D.E."/>
            <person name="Sieber C.M.K."/>
            <person name="Emerson J.B."/>
            <person name="Anantharaman K."/>
            <person name="Thomas B.C."/>
            <person name="Malmstrom R."/>
            <person name="Stieglmeier M."/>
            <person name="Klingl A."/>
            <person name="Woyke T."/>
            <person name="Ryan C.M."/>
            <person name="Banfield J.F."/>
        </authorList>
    </citation>
    <scope>NUCLEOTIDE SEQUENCE [LARGE SCALE GENOMIC DNA]</scope>
</reference>
<dbReference type="PANTHER" id="PTHR12350:SF19">
    <property type="entry name" value="SET DOMAIN-CONTAINING PROTEIN"/>
    <property type="match status" value="1"/>
</dbReference>
<feature type="domain" description="SET" evidence="1">
    <location>
        <begin position="1"/>
        <end position="121"/>
    </location>
</feature>
<sequence length="175" mass="19775">MKISWTHEALISNKSHINKNGVFAKRAIKKGVRVAVFGGYVVSINDLSKIQKSNKSAYQTILDIGYQVDDDLIFSPVAKTQFSVIEYLNHSCEANCGFVGEINLVTLRNIAKGEEITMDYATCITSKLFNMKCECAAANCRKKVTADDWKRSDLQKKYRGHFQPFIERKIKALTK</sequence>
<dbReference type="Proteomes" id="UP000229344">
    <property type="component" value="Unassembled WGS sequence"/>
</dbReference>
<evidence type="ECO:0000313" key="2">
    <source>
        <dbReference type="EMBL" id="PIR84756.1"/>
    </source>
</evidence>
<dbReference type="PANTHER" id="PTHR12350">
    <property type="entry name" value="HISTONE-LYSINE N-METHYLTRANSFERASE-RELATED"/>
    <property type="match status" value="1"/>
</dbReference>
<dbReference type="SUPFAM" id="SSF82199">
    <property type="entry name" value="SET domain"/>
    <property type="match status" value="1"/>
</dbReference>
<dbReference type="InterPro" id="IPR001214">
    <property type="entry name" value="SET_dom"/>
</dbReference>
<proteinExistence type="predicted"/>
<evidence type="ECO:0000313" key="3">
    <source>
        <dbReference type="Proteomes" id="UP000229344"/>
    </source>
</evidence>
<dbReference type="InterPro" id="IPR053201">
    <property type="entry name" value="Flavunoidine_N-MTase"/>
</dbReference>
<dbReference type="EMBL" id="PFBI01000004">
    <property type="protein sequence ID" value="PIR84756.1"/>
    <property type="molecule type" value="Genomic_DNA"/>
</dbReference>
<dbReference type="InterPro" id="IPR046341">
    <property type="entry name" value="SET_dom_sf"/>
</dbReference>
<dbReference type="Gene3D" id="2.170.270.10">
    <property type="entry name" value="SET domain"/>
    <property type="match status" value="1"/>
</dbReference>
<accession>A0A2H0UGE7</accession>